<reference evidence="1" key="1">
    <citation type="submission" date="2022-10" db="EMBL/GenBank/DDBJ databases">
        <title>Culturing micro-colonial fungi from biological soil crusts in the Mojave desert and describing Neophaeococcomyces mojavensis, and introducing the new genera and species Taxawa tesnikishii.</title>
        <authorList>
            <person name="Kurbessoian T."/>
            <person name="Stajich J.E."/>
        </authorList>
    </citation>
    <scope>NUCLEOTIDE SEQUENCE</scope>
    <source>
        <strain evidence="1">JES_112</strain>
    </source>
</reference>
<dbReference type="EMBL" id="JAPDRQ010000019">
    <property type="protein sequence ID" value="KAJ9661949.1"/>
    <property type="molecule type" value="Genomic_DNA"/>
</dbReference>
<sequence>MDTDSPSFHNPVQQPQPPKPTSPAKRGRPQNDTDDHVAKKFKTQPEEPAVYSESVRKKMASTGRTGQACDRCKERKMKCDADPAACQPCRQKNLRCYTTDRVSGLSRERGQSSRVESELLYLREQVAQYQRRHGPLNGDSPLTPYSAFASPSLERNPSLLPIRSEYEHKPATTPDIPSSHYVGWPSSTVELFYGPVHGTSVDILEWGTIDTSAWDCEIMRDPPHDAAHHLNFSTTSILRTMWHQQTVSEPDLPPKDETLNDANVYFMVMWGFVPVVHRPSFIALIERLYDHPETVSLAEKVQVIEMLAIISHQSAIRNIDLKDKLHRSYQFFHFALGSCRVLLQERSLPAMQALAMMLVHFRNLPQPGYTWTFGQKLLIQAIELDYHRDPDKIDLPPGEQNALAKELRKRVFHAILGVCVTTSCRTGRPTPWQFTQWDAPLPMAIKDSEISVQGVQDERSGQCDFWPCIQLAKLLPLITELSSYVQCARRSPHEYIRIVEALKTKIDAWRADWDTSLENANEDKSQPYMIVFTLLFDSWVAEFLLNLHHPSVCTLRTPDVLEKNRDICLKAARRLLSNSHTLSRKYKAVDYTWHSTVAYALAFGVTLHVHKRRVGSITQEQFGNMKNELAGWQSQMAYADLVLHTNNYLQKKFFPLVTEVQRLHESYLLPDPANGESERGLLSHPKATAKTTIKSEPSPLLGTYPSLPSGTSTAINGNTSQVVNGPQLLQQSYRASTSFGNGISMSASSYPMYSPTPAQFSPLPTSLAPLLNDPIPTESIQYRNPSTTATMAQDMSTVFQPQLYTDITCVYDEDAAPQWTRVVQSTPQSDTQADASTTLTNTKTTKSSDTTISRQISSEPEIKNSPPATASIEIPPSLTAGPAELQQPNVRRPQLLRRSSSIRAPLMDESPDSLDWFYTLQYTSSLKPLPSRKILSAGNEWAKNAQSLLFADIGTISTAVLLHDHELRIGNYASAFMLTGITTRMAQALQLNHEYSTDLFHDEPNNGPTVCSKEARRRLMWSCYIADTLIGSGVDQLTLFDEADVKIQLPCNERNFVLQVPCVTEMLPPGQFLPFVTVDMIPPRVIDNIGIVALYIRLISLRKQVLRYVKRLETSKAPWLQDSDFAKLDSAMNEWYQQLPPSLQFTRAALYTRRESSQLGAFVLLQCTYNWTTVDLYRIALPKLYRLRLPWECSDEFVARLQETIFVHAQRCSVVLADASRHGIKTLADVWLPSIAFDGNRLMLYYITQILGLDTERGQNALAECMPYIRSNLELLKSMQSMSAMAESLYPTASEMLKKASSIQARARDDLGLEGRSRTREATPDHNGPDYILQPTSIYRMARDSIATQEKHASEKSRAQRLRAQAHSSGGNSPSMQSPNSTQGQPILHRTRNQPASYRSWGASSPSVHTSTFSQSQGNLLQLEPIGPAMHEFDNFFTSTGFDDSWQPAETVTEPFDGSGLPPWLPAMTDMYADLNFAPWPMGTDVMNGHPQPPL</sequence>
<evidence type="ECO:0000313" key="2">
    <source>
        <dbReference type="Proteomes" id="UP001172386"/>
    </source>
</evidence>
<keyword evidence="2" id="KW-1185">Reference proteome</keyword>
<proteinExistence type="predicted"/>
<evidence type="ECO:0000313" key="1">
    <source>
        <dbReference type="EMBL" id="KAJ9661949.1"/>
    </source>
</evidence>
<accession>A0ACC3AGF9</accession>
<organism evidence="1 2">
    <name type="scientific">Neophaeococcomyces mojaviensis</name>
    <dbReference type="NCBI Taxonomy" id="3383035"/>
    <lineage>
        <taxon>Eukaryota</taxon>
        <taxon>Fungi</taxon>
        <taxon>Dikarya</taxon>
        <taxon>Ascomycota</taxon>
        <taxon>Pezizomycotina</taxon>
        <taxon>Eurotiomycetes</taxon>
        <taxon>Chaetothyriomycetidae</taxon>
        <taxon>Chaetothyriales</taxon>
        <taxon>Chaetothyriales incertae sedis</taxon>
        <taxon>Neophaeococcomyces</taxon>
    </lineage>
</organism>
<name>A0ACC3AGF9_9EURO</name>
<protein>
    <submittedName>
        <fullName evidence="1">Uncharacterized protein</fullName>
    </submittedName>
</protein>
<gene>
    <name evidence="1" type="ORF">H2198_001701</name>
</gene>
<comment type="caution">
    <text evidence="1">The sequence shown here is derived from an EMBL/GenBank/DDBJ whole genome shotgun (WGS) entry which is preliminary data.</text>
</comment>
<dbReference type="Proteomes" id="UP001172386">
    <property type="component" value="Unassembled WGS sequence"/>
</dbReference>